<dbReference type="CDD" id="cd02199">
    <property type="entry name" value="YjgF_YER057c_UK114_like_1"/>
    <property type="match status" value="1"/>
</dbReference>
<dbReference type="EMBL" id="NEVP01000006">
    <property type="protein sequence ID" value="OZI51874.1"/>
    <property type="molecule type" value="Genomic_DNA"/>
</dbReference>
<dbReference type="InterPro" id="IPR013813">
    <property type="entry name" value="Endoribo_LPSP/chorism_mut-like"/>
</dbReference>
<dbReference type="PANTHER" id="PTHR43760:SF1">
    <property type="entry name" value="ENDORIBONUCLEASE L-PSP_CHORISMATE MUTASE-LIKE DOMAIN-CONTAINING PROTEIN"/>
    <property type="match status" value="1"/>
</dbReference>
<dbReference type="PANTHER" id="PTHR43760">
    <property type="entry name" value="ENDORIBONUCLEASE-RELATED"/>
    <property type="match status" value="1"/>
</dbReference>
<organism evidence="2 3">
    <name type="scientific">Bordetella genomosp. 5</name>
    <dbReference type="NCBI Taxonomy" id="1395608"/>
    <lineage>
        <taxon>Bacteria</taxon>
        <taxon>Pseudomonadati</taxon>
        <taxon>Pseudomonadota</taxon>
        <taxon>Betaproteobacteria</taxon>
        <taxon>Burkholderiales</taxon>
        <taxon>Alcaligenaceae</taxon>
        <taxon>Bordetella</taxon>
    </lineage>
</organism>
<evidence type="ECO:0000259" key="1">
    <source>
        <dbReference type="Pfam" id="PF14588"/>
    </source>
</evidence>
<evidence type="ECO:0000313" key="3">
    <source>
        <dbReference type="Proteomes" id="UP000216913"/>
    </source>
</evidence>
<dbReference type="Pfam" id="PF14588">
    <property type="entry name" value="YjgF_endoribonc"/>
    <property type="match status" value="1"/>
</dbReference>
<dbReference type="RefSeq" id="WP_094799829.1">
    <property type="nucleotide sequence ID" value="NZ_NEVP01000006.1"/>
</dbReference>
<protein>
    <recommendedName>
        <fullName evidence="1">Endoribonuclease L-PSP/chorismate mutase-like domain-containing protein</fullName>
    </recommendedName>
</protein>
<keyword evidence="3" id="KW-1185">Reference proteome</keyword>
<gene>
    <name evidence="2" type="ORF">CAL25_10155</name>
</gene>
<dbReference type="SUPFAM" id="SSF55298">
    <property type="entry name" value="YjgF-like"/>
    <property type="match status" value="1"/>
</dbReference>
<name>A0A261TQE0_9BORD</name>
<dbReference type="InterPro" id="IPR035959">
    <property type="entry name" value="RutC-like_sf"/>
</dbReference>
<reference evidence="2 3" key="1">
    <citation type="submission" date="2017-05" db="EMBL/GenBank/DDBJ databases">
        <title>Complete and WGS of Bordetella genogroups.</title>
        <authorList>
            <person name="Spilker T."/>
            <person name="LiPuma J."/>
        </authorList>
    </citation>
    <scope>NUCLEOTIDE SEQUENCE [LARGE SCALE GENOMIC DNA]</scope>
    <source>
        <strain evidence="2 3">AU10456</strain>
    </source>
</reference>
<proteinExistence type="predicted"/>
<dbReference type="Proteomes" id="UP000216913">
    <property type="component" value="Unassembled WGS sequence"/>
</dbReference>
<accession>A0A261TQE0</accession>
<sequence>MDGLTPHAAIEARLAAAGLALPAPPTPRGRYAPFHAYALADAVFVSISGQASRDAGRPVQGRSRAGDALKPAQSACGRAALAGLAALASACEGDLGRVRAITQLRGYVACDPDFEAHSAVLDGASQVIELAFPDLARPARSAVGVTSLPGGCWAEVELCAIIAPCRR</sequence>
<comment type="caution">
    <text evidence="2">The sequence shown here is derived from an EMBL/GenBank/DDBJ whole genome shotgun (WGS) entry which is preliminary data.</text>
</comment>
<dbReference type="AlphaFoldDB" id="A0A261TQE0"/>
<evidence type="ECO:0000313" key="2">
    <source>
        <dbReference type="EMBL" id="OZI51874.1"/>
    </source>
</evidence>
<dbReference type="Gene3D" id="3.30.1330.40">
    <property type="entry name" value="RutC-like"/>
    <property type="match status" value="1"/>
</dbReference>
<feature type="domain" description="Endoribonuclease L-PSP/chorismate mutase-like" evidence="1">
    <location>
        <begin position="11"/>
        <end position="141"/>
    </location>
</feature>
<dbReference type="OrthoDB" id="8587942at2"/>